<evidence type="ECO:0000313" key="2">
    <source>
        <dbReference type="Proteomes" id="UP000694843"/>
    </source>
</evidence>
<dbReference type="KEGG" id="hazt:108677352"/>
<sequence length="439" mass="48722">MTCVILTHIALSYRAPLPGRVSTQSLNDAIAGAASTLSQDECQLPDKWLTMVQEMLTQASSEASNPSPVRRPKAARRRLGKACPAPGVGTHSRFLDRLEPLPSAAPRSDNANRFQSALPSSEIRPSLKDRLDRRSVSSERLDHRSVSSERLYHRSVSSERLDHRSVSRERLDRRIYERVDRRINERCYRRSVSSDRLDRRASVNERLGHRFSSQDPLVRDQSVNVWCRDGSHQQASHSFAYAGKPTDPCLDGPSQPRLKSTIAYENSASSAAQQRPPAVNNMRDLNTCLKNRQVRPDGRNEFPINNRNLSLMNQGEAFIRNIPPLMNQPQIVRNEPLINHMPGYQATNYRGAVPSYSQGSALLSHVSPMNPNSASSQGFRFPGNAPLFSPGIRAGPAAANAQFSSGRGSVSGQAGYSLSLGELLRFSENNGNPGNFRRF</sequence>
<feature type="compositionally biased region" description="Polar residues" evidence="1">
    <location>
        <begin position="109"/>
        <end position="119"/>
    </location>
</feature>
<gene>
    <name evidence="3" type="primary">LOC108677352</name>
</gene>
<reference evidence="3" key="1">
    <citation type="submission" date="2025-08" db="UniProtKB">
        <authorList>
            <consortium name="RefSeq"/>
        </authorList>
    </citation>
    <scope>IDENTIFICATION</scope>
</reference>
<proteinExistence type="predicted"/>
<evidence type="ECO:0000256" key="1">
    <source>
        <dbReference type="SAM" id="MobiDB-lite"/>
    </source>
</evidence>
<dbReference type="AlphaFoldDB" id="A0A8B7P4K0"/>
<protein>
    <submittedName>
        <fullName evidence="3">Uncharacterized protein LOC108677352</fullName>
    </submittedName>
</protein>
<feature type="compositionally biased region" description="Basic and acidic residues" evidence="1">
    <location>
        <begin position="125"/>
        <end position="161"/>
    </location>
</feature>
<name>A0A8B7P4K0_HYAAZ</name>
<feature type="compositionally biased region" description="Basic residues" evidence="1">
    <location>
        <begin position="70"/>
        <end position="80"/>
    </location>
</feature>
<accession>A0A8B7P4K0</accession>
<keyword evidence="2" id="KW-1185">Reference proteome</keyword>
<dbReference type="Proteomes" id="UP000694843">
    <property type="component" value="Unplaced"/>
</dbReference>
<dbReference type="GeneID" id="108677352"/>
<dbReference type="RefSeq" id="XP_018021059.1">
    <property type="nucleotide sequence ID" value="XM_018165570.2"/>
</dbReference>
<feature type="region of interest" description="Disordered" evidence="1">
    <location>
        <begin position="59"/>
        <end position="161"/>
    </location>
</feature>
<organism evidence="2 3">
    <name type="scientific">Hyalella azteca</name>
    <name type="common">Amphipod</name>
    <dbReference type="NCBI Taxonomy" id="294128"/>
    <lineage>
        <taxon>Eukaryota</taxon>
        <taxon>Metazoa</taxon>
        <taxon>Ecdysozoa</taxon>
        <taxon>Arthropoda</taxon>
        <taxon>Crustacea</taxon>
        <taxon>Multicrustacea</taxon>
        <taxon>Malacostraca</taxon>
        <taxon>Eumalacostraca</taxon>
        <taxon>Peracarida</taxon>
        <taxon>Amphipoda</taxon>
        <taxon>Senticaudata</taxon>
        <taxon>Talitrida</taxon>
        <taxon>Talitroidea</taxon>
        <taxon>Hyalellidae</taxon>
        <taxon>Hyalella</taxon>
    </lineage>
</organism>
<evidence type="ECO:0000313" key="3">
    <source>
        <dbReference type="RefSeq" id="XP_018021059.1"/>
    </source>
</evidence>